<dbReference type="Proteomes" id="UP000265566">
    <property type="component" value="Chromosome 2"/>
</dbReference>
<feature type="compositionally biased region" description="Polar residues" evidence="1">
    <location>
        <begin position="9"/>
        <end position="21"/>
    </location>
</feature>
<name>A0A396J2A0_MEDTR</name>
<sequence length="52" mass="5912">MKNHHKSSKTTIFSSHSNLNFSQHKKESHHQQHSIQICENPFSGSVNGVVKI</sequence>
<evidence type="ECO:0000256" key="1">
    <source>
        <dbReference type="SAM" id="MobiDB-lite"/>
    </source>
</evidence>
<gene>
    <name evidence="2" type="ORF">MtrunA17_Chr2g0277561</name>
</gene>
<reference evidence="2" key="1">
    <citation type="journal article" date="2018" name="Nat. Plants">
        <title>Whole-genome landscape of Medicago truncatula symbiotic genes.</title>
        <authorList>
            <person name="Pecrix Y."/>
            <person name="Gamas P."/>
            <person name="Carrere S."/>
        </authorList>
    </citation>
    <scope>NUCLEOTIDE SEQUENCE</scope>
    <source>
        <tissue evidence="2">Leaves</tissue>
    </source>
</reference>
<dbReference type="EMBL" id="PSQE01000002">
    <property type="protein sequence ID" value="RHN71502.1"/>
    <property type="molecule type" value="Genomic_DNA"/>
</dbReference>
<feature type="region of interest" description="Disordered" evidence="1">
    <location>
        <begin position="1"/>
        <end position="44"/>
    </location>
</feature>
<accession>A0A396J2A0</accession>
<organism evidence="2">
    <name type="scientific">Medicago truncatula</name>
    <name type="common">Barrel medic</name>
    <name type="synonym">Medicago tribuloides</name>
    <dbReference type="NCBI Taxonomy" id="3880"/>
    <lineage>
        <taxon>Eukaryota</taxon>
        <taxon>Viridiplantae</taxon>
        <taxon>Streptophyta</taxon>
        <taxon>Embryophyta</taxon>
        <taxon>Tracheophyta</taxon>
        <taxon>Spermatophyta</taxon>
        <taxon>Magnoliopsida</taxon>
        <taxon>eudicotyledons</taxon>
        <taxon>Gunneridae</taxon>
        <taxon>Pentapetalae</taxon>
        <taxon>rosids</taxon>
        <taxon>fabids</taxon>
        <taxon>Fabales</taxon>
        <taxon>Fabaceae</taxon>
        <taxon>Papilionoideae</taxon>
        <taxon>50 kb inversion clade</taxon>
        <taxon>NPAAA clade</taxon>
        <taxon>Hologalegina</taxon>
        <taxon>IRL clade</taxon>
        <taxon>Trifolieae</taxon>
        <taxon>Medicago</taxon>
    </lineage>
</organism>
<protein>
    <submittedName>
        <fullName evidence="2">Uncharacterized protein</fullName>
    </submittedName>
</protein>
<proteinExistence type="predicted"/>
<dbReference type="Gramene" id="rna7110">
    <property type="protein sequence ID" value="RHN71502.1"/>
    <property type="gene ID" value="gene7110"/>
</dbReference>
<dbReference type="AlphaFoldDB" id="A0A396J2A0"/>
<evidence type="ECO:0000313" key="2">
    <source>
        <dbReference type="EMBL" id="RHN71502.1"/>
    </source>
</evidence>
<comment type="caution">
    <text evidence="2">The sequence shown here is derived from an EMBL/GenBank/DDBJ whole genome shotgun (WGS) entry which is preliminary data.</text>
</comment>